<evidence type="ECO:0000313" key="16">
    <source>
        <dbReference type="Proteomes" id="UP000796880"/>
    </source>
</evidence>
<keyword evidence="2" id="KW-0328">Glycosyltransferase</keyword>
<dbReference type="PANTHER" id="PTHR13301">
    <property type="entry name" value="X-BOX TRANSCRIPTION FACTOR-RELATED"/>
    <property type="match status" value="1"/>
</dbReference>
<dbReference type="Pfam" id="PF03552">
    <property type="entry name" value="Cellulose_synt"/>
    <property type="match status" value="2"/>
</dbReference>
<feature type="binding site" evidence="12">
    <location>
        <position position="136"/>
    </location>
    <ligand>
        <name>UDP-alpha-D-glucose</name>
        <dbReference type="ChEBI" id="CHEBI:58885"/>
    </ligand>
</feature>
<evidence type="ECO:0000256" key="1">
    <source>
        <dbReference type="ARBA" id="ARBA00004653"/>
    </source>
</evidence>
<dbReference type="Gene3D" id="3.90.550.10">
    <property type="entry name" value="Spore Coat Polysaccharide Biosynthesis Protein SpsA, Chain A"/>
    <property type="match status" value="2"/>
</dbReference>
<feature type="binding site" evidence="13">
    <location>
        <position position="279"/>
    </location>
    <ligand>
        <name>Mn(2+)</name>
        <dbReference type="ChEBI" id="CHEBI:29035"/>
    </ligand>
</feature>
<dbReference type="GO" id="GO:0000139">
    <property type="term" value="C:Golgi membrane"/>
    <property type="evidence" value="ECO:0007669"/>
    <property type="project" value="UniProtKB-SubCell"/>
</dbReference>
<comment type="subcellular location">
    <subcellularLocation>
        <location evidence="1">Golgi apparatus membrane</location>
        <topology evidence="1">Multi-pass membrane protein</topology>
    </subcellularLocation>
</comment>
<name>A0A8K0MMA1_9ROSA</name>
<evidence type="ECO:0008006" key="17">
    <source>
        <dbReference type="Google" id="ProtNLM"/>
    </source>
</evidence>
<dbReference type="FunFam" id="3.90.550.10:FF:000138">
    <property type="entry name" value="Cellulose synthase isolog"/>
    <property type="match status" value="1"/>
</dbReference>
<dbReference type="SUPFAM" id="SSF53448">
    <property type="entry name" value="Nucleotide-diphospho-sugar transferases"/>
    <property type="match status" value="1"/>
</dbReference>
<evidence type="ECO:0000256" key="14">
    <source>
        <dbReference type="SAM" id="Phobius"/>
    </source>
</evidence>
<evidence type="ECO:0000256" key="6">
    <source>
        <dbReference type="ARBA" id="ARBA00023034"/>
    </source>
</evidence>
<evidence type="ECO:0000313" key="15">
    <source>
        <dbReference type="EMBL" id="KAF3451252.1"/>
    </source>
</evidence>
<proteinExistence type="inferred from homology"/>
<dbReference type="GO" id="GO:0071555">
    <property type="term" value="P:cell wall organization"/>
    <property type="evidence" value="ECO:0007669"/>
    <property type="project" value="UniProtKB-KW"/>
</dbReference>
<dbReference type="Proteomes" id="UP000796880">
    <property type="component" value="Unassembled WGS sequence"/>
</dbReference>
<keyword evidence="16" id="KW-1185">Reference proteome</keyword>
<dbReference type="InterPro" id="IPR029044">
    <property type="entry name" value="Nucleotide-diphossugar_trans"/>
</dbReference>
<feature type="active site" evidence="11">
    <location>
        <position position="136"/>
    </location>
</feature>
<evidence type="ECO:0000256" key="2">
    <source>
        <dbReference type="ARBA" id="ARBA00022676"/>
    </source>
</evidence>
<evidence type="ECO:0000256" key="5">
    <source>
        <dbReference type="ARBA" id="ARBA00022989"/>
    </source>
</evidence>
<feature type="transmembrane region" description="Helical" evidence="14">
    <location>
        <begin position="555"/>
        <end position="585"/>
    </location>
</feature>
<keyword evidence="3" id="KW-0808">Transferase</keyword>
<keyword evidence="6" id="KW-0333">Golgi apparatus</keyword>
<sequence>MKSAMGIIPLFRLFAASIFVGRCLIFVYRVSHTYTSTENEEEEALGKWAWIGLFLSELWFTVYWLFSVVVRWKPSYRRTFKDSLSLRYEQVLPDVDIFVCTADPTVEPPTMVINTVLSVMAYDYPPQKLSVYLSDDGGSDLTFYAMLEASRFAIEWLPFCRKFKVEPRSPEAFFRTAHQLPLENTDIAVEWTTIKKLYESMKVRIESTTRLGQISEEIRKEHKGFREWDFVSGPRDHHTILQILIDGRRAKAVDNEGQPLPTLVYLTREKRPQYHHNFKAGAMNALIRVSSRISNAPVILNVDCDMYSNNSESVRDALCFFLDEKKGHEIAYVQFPQVFDNLTKNDVYSSSLRIVSKVDLHGFDSYGGPLYIGSACFHRRESLCGTKYNKACQQDWMTIKVETKNNEESAHELEEICKVLASCTYEENSHWGNEMGLKYGCAVEDVITGLAMQCRGWKSIYFDPPDRTGFLGVGPTTLLQALVQQKRWSEGDFHIFLRHNPFLYGYNTISLGLQLSYCLYLLWAPHCLASLYYVSVPSLCLLRGISLFPQVSNPWVIPFVYVFFGNLAFSLVEFLYCGGTCLEWLNSQRMWLYKTTTSYLFGFCDNILRLLGYSKSSFVLTAKVVDEDVSKRYEQEVMEFGTTSPLFTVLATLALLNALVFFVELKRLFVEDEPISLALNRYGLQITLCGLLAFINLPLYQALFLRKDMGKMPTSVTYRSIVFALVACLTAMY</sequence>
<dbReference type="GO" id="GO:0030244">
    <property type="term" value="P:cellulose biosynthetic process"/>
    <property type="evidence" value="ECO:0007669"/>
    <property type="project" value="InterPro"/>
</dbReference>
<evidence type="ECO:0000256" key="4">
    <source>
        <dbReference type="ARBA" id="ARBA00022692"/>
    </source>
</evidence>
<dbReference type="OrthoDB" id="72851at2759"/>
<keyword evidence="8" id="KW-0961">Cell wall biogenesis/degradation</keyword>
<dbReference type="EMBL" id="VOIH02000003">
    <property type="protein sequence ID" value="KAF3451252.1"/>
    <property type="molecule type" value="Genomic_DNA"/>
</dbReference>
<dbReference type="InterPro" id="IPR005150">
    <property type="entry name" value="Cellulose_synth"/>
</dbReference>
<dbReference type="FunFam" id="3.90.550.10:FF:000112">
    <property type="entry name" value="Cellulose synthase-like protein E1"/>
    <property type="match status" value="1"/>
</dbReference>
<dbReference type="AlphaFoldDB" id="A0A8K0MMA1"/>
<reference evidence="15" key="1">
    <citation type="submission" date="2020-03" db="EMBL/GenBank/DDBJ databases">
        <title>A high-quality chromosome-level genome assembly of a woody plant with both climbing and erect habits, Rhamnella rubrinervis.</title>
        <authorList>
            <person name="Lu Z."/>
            <person name="Yang Y."/>
            <person name="Zhu X."/>
            <person name="Sun Y."/>
        </authorList>
    </citation>
    <scope>NUCLEOTIDE SEQUENCE</scope>
    <source>
        <strain evidence="15">BYM</strain>
        <tissue evidence="15">Leaf</tissue>
    </source>
</reference>
<accession>A0A8K0MMA1</accession>
<evidence type="ECO:0000256" key="3">
    <source>
        <dbReference type="ARBA" id="ARBA00022679"/>
    </source>
</evidence>
<evidence type="ECO:0000256" key="8">
    <source>
        <dbReference type="ARBA" id="ARBA00023316"/>
    </source>
</evidence>
<feature type="transmembrane region" description="Helical" evidence="14">
    <location>
        <begin position="682"/>
        <end position="704"/>
    </location>
</feature>
<feature type="transmembrane region" description="Helical" evidence="14">
    <location>
        <begin position="7"/>
        <end position="28"/>
    </location>
</feature>
<feature type="transmembrane region" description="Helical" evidence="14">
    <location>
        <begin position="48"/>
        <end position="70"/>
    </location>
</feature>
<gene>
    <name evidence="15" type="ORF">FNV43_RR07347</name>
</gene>
<evidence type="ECO:0000256" key="10">
    <source>
        <dbReference type="ARBA" id="ARBA00060766"/>
    </source>
</evidence>
<keyword evidence="7 14" id="KW-0472">Membrane</keyword>
<feature type="binding site" evidence="12">
    <location>
        <position position="107"/>
    </location>
    <ligand>
        <name>UDP-alpha-D-glucose</name>
        <dbReference type="ChEBI" id="CHEBI:58885"/>
    </ligand>
</feature>
<feature type="active site" evidence="11">
    <location>
        <position position="445"/>
    </location>
</feature>
<dbReference type="GO" id="GO:0016760">
    <property type="term" value="F:cellulose synthase (UDP-forming) activity"/>
    <property type="evidence" value="ECO:0007669"/>
    <property type="project" value="InterPro"/>
</dbReference>
<comment type="caution">
    <text evidence="15">The sequence shown here is derived from an EMBL/GenBank/DDBJ whole genome shotgun (WGS) entry which is preliminary data.</text>
</comment>
<protein>
    <recommendedName>
        <fullName evidence="17">Cellulose synthase-like protein E6</fullName>
    </recommendedName>
</protein>
<feature type="transmembrane region" description="Helical" evidence="14">
    <location>
        <begin position="640"/>
        <end position="662"/>
    </location>
</feature>
<keyword evidence="4 14" id="KW-0812">Transmembrane</keyword>
<comment type="similarity">
    <text evidence="10">Belongs to the glycosyltransferase 2 family. Plant cellulose synthase-like E subfamily.</text>
</comment>
<comment type="function">
    <text evidence="9">Thought to be a Golgi-localized beta-glycan synthase that polymerize the backbones of noncellulosic polysaccharides (hemicelluloses) of plant cell wall.</text>
</comment>
<evidence type="ECO:0000256" key="13">
    <source>
        <dbReference type="PIRSR" id="PIRSR605150-3"/>
    </source>
</evidence>
<organism evidence="15 16">
    <name type="scientific">Rhamnella rubrinervis</name>
    <dbReference type="NCBI Taxonomy" id="2594499"/>
    <lineage>
        <taxon>Eukaryota</taxon>
        <taxon>Viridiplantae</taxon>
        <taxon>Streptophyta</taxon>
        <taxon>Embryophyta</taxon>
        <taxon>Tracheophyta</taxon>
        <taxon>Spermatophyta</taxon>
        <taxon>Magnoliopsida</taxon>
        <taxon>eudicotyledons</taxon>
        <taxon>Gunneridae</taxon>
        <taxon>Pentapetalae</taxon>
        <taxon>rosids</taxon>
        <taxon>fabids</taxon>
        <taxon>Rosales</taxon>
        <taxon>Rhamnaceae</taxon>
        <taxon>rhamnoid group</taxon>
        <taxon>Rhamneae</taxon>
        <taxon>Rhamnella</taxon>
    </lineage>
</organism>
<evidence type="ECO:0000256" key="9">
    <source>
        <dbReference type="ARBA" id="ARBA00037405"/>
    </source>
</evidence>
<feature type="binding site" evidence="13">
    <location>
        <position position="303"/>
    </location>
    <ligand>
        <name>Mn(2+)</name>
        <dbReference type="ChEBI" id="CHEBI:29035"/>
    </ligand>
</feature>
<evidence type="ECO:0000256" key="7">
    <source>
        <dbReference type="ARBA" id="ARBA00023136"/>
    </source>
</evidence>
<evidence type="ECO:0000256" key="11">
    <source>
        <dbReference type="PIRSR" id="PIRSR605150-1"/>
    </source>
</evidence>
<keyword evidence="5 14" id="KW-1133">Transmembrane helix</keyword>
<evidence type="ECO:0000256" key="12">
    <source>
        <dbReference type="PIRSR" id="PIRSR605150-2"/>
    </source>
</evidence>